<evidence type="ECO:0000256" key="5">
    <source>
        <dbReference type="ARBA" id="ARBA00023136"/>
    </source>
</evidence>
<feature type="transmembrane region" description="Helical" evidence="6">
    <location>
        <begin position="273"/>
        <end position="293"/>
    </location>
</feature>
<evidence type="ECO:0000256" key="1">
    <source>
        <dbReference type="ARBA" id="ARBA00004651"/>
    </source>
</evidence>
<evidence type="ECO:0000313" key="9">
    <source>
        <dbReference type="Proteomes" id="UP001629953"/>
    </source>
</evidence>
<keyword evidence="2" id="KW-1003">Cell membrane</keyword>
<feature type="transmembrane region" description="Helical" evidence="6">
    <location>
        <begin position="7"/>
        <end position="28"/>
    </location>
</feature>
<accession>A0ABW9G5P1</accession>
<organism evidence="8 9">
    <name type="scientific">Celerinatantimonas yamalensis</name>
    <dbReference type="NCBI Taxonomy" id="559956"/>
    <lineage>
        <taxon>Bacteria</taxon>
        <taxon>Pseudomonadati</taxon>
        <taxon>Pseudomonadota</taxon>
        <taxon>Gammaproteobacteria</taxon>
        <taxon>Celerinatantimonadaceae</taxon>
        <taxon>Celerinatantimonas</taxon>
    </lineage>
</organism>
<dbReference type="NCBIfam" id="NF008676">
    <property type="entry name" value="PRK11689.1"/>
    <property type="match status" value="1"/>
</dbReference>
<evidence type="ECO:0000256" key="2">
    <source>
        <dbReference type="ARBA" id="ARBA00022475"/>
    </source>
</evidence>
<dbReference type="SUPFAM" id="SSF103481">
    <property type="entry name" value="Multidrug resistance efflux transporter EmrE"/>
    <property type="match status" value="2"/>
</dbReference>
<sequence>MLTPAKATGLGVIAIGLWASLTATLRILSSELPALGALALIYSFGALLQLLLGGWPKLSTFPRTYLWLGAGLFVSYELCMSLSIGFAQSNEQAIEVSMLNYLWPALTVWLAVLSERRLGHIGLYIGIGLCLFGALLVVGRGDVSLLQMSTNLASNPLSYLLATSGAFLWAFYCILTRSLAQGKDGIVFFFVLVALVLWGQYAVSDEPALNLSMFSTKVGYVLASAAVAMGVGYAAWNKALLNANVTLLAILSYFIPIFSALIAAWQLQVSLSWPFWQGCLLISLGSLLCWWVTRAPQQGAD</sequence>
<protein>
    <submittedName>
        <fullName evidence="8">Aromatic amino acid DMT transporter YddG</fullName>
    </submittedName>
</protein>
<dbReference type="InterPro" id="IPR037185">
    <property type="entry name" value="EmrE-like"/>
</dbReference>
<dbReference type="Pfam" id="PF00892">
    <property type="entry name" value="EamA"/>
    <property type="match status" value="1"/>
</dbReference>
<dbReference type="Proteomes" id="UP001629953">
    <property type="component" value="Unassembled WGS sequence"/>
</dbReference>
<feature type="transmembrane region" description="Helical" evidence="6">
    <location>
        <begin position="121"/>
        <end position="139"/>
    </location>
</feature>
<name>A0ABW9G5P1_9GAMM</name>
<feature type="transmembrane region" description="Helical" evidence="6">
    <location>
        <begin position="248"/>
        <end position="267"/>
    </location>
</feature>
<keyword evidence="9" id="KW-1185">Reference proteome</keyword>
<dbReference type="PANTHER" id="PTHR42920">
    <property type="entry name" value="OS03G0707200 PROTEIN-RELATED"/>
    <property type="match status" value="1"/>
</dbReference>
<dbReference type="EMBL" id="JBEQCT010000002">
    <property type="protein sequence ID" value="MFM2484950.1"/>
    <property type="molecule type" value="Genomic_DNA"/>
</dbReference>
<dbReference type="InterPro" id="IPR051258">
    <property type="entry name" value="Diverse_Substrate_Transporter"/>
</dbReference>
<keyword evidence="3 6" id="KW-0812">Transmembrane</keyword>
<keyword evidence="4 6" id="KW-1133">Transmembrane helix</keyword>
<reference evidence="8 9" key="1">
    <citation type="journal article" date="2013" name="Int. J. Syst. Evol. Microbiol.">
        <title>Celerinatantimonas yamalensis sp. nov., a cold-adapted diazotrophic bacterium from a cold permafrost brine.</title>
        <authorList>
            <person name="Shcherbakova V."/>
            <person name="Chuvilskaya N."/>
            <person name="Rivkina E."/>
            <person name="Demidov N."/>
            <person name="Uchaeva V."/>
            <person name="Suetin S."/>
            <person name="Suzina N."/>
            <person name="Gilichinsky D."/>
        </authorList>
    </citation>
    <scope>NUCLEOTIDE SEQUENCE [LARGE SCALE GENOMIC DNA]</scope>
    <source>
        <strain evidence="8 9">C7</strain>
    </source>
</reference>
<feature type="transmembrane region" description="Helical" evidence="6">
    <location>
        <begin position="98"/>
        <end position="114"/>
    </location>
</feature>
<feature type="transmembrane region" description="Helical" evidence="6">
    <location>
        <begin position="159"/>
        <end position="179"/>
    </location>
</feature>
<keyword evidence="5 6" id="KW-0472">Membrane</keyword>
<evidence type="ECO:0000256" key="6">
    <source>
        <dbReference type="SAM" id="Phobius"/>
    </source>
</evidence>
<feature type="domain" description="EamA" evidence="7">
    <location>
        <begin position="158"/>
        <end position="288"/>
    </location>
</feature>
<feature type="transmembrane region" description="Helical" evidence="6">
    <location>
        <begin position="218"/>
        <end position="236"/>
    </location>
</feature>
<feature type="transmembrane region" description="Helical" evidence="6">
    <location>
        <begin position="34"/>
        <end position="53"/>
    </location>
</feature>
<proteinExistence type="predicted"/>
<evidence type="ECO:0000256" key="3">
    <source>
        <dbReference type="ARBA" id="ARBA00022692"/>
    </source>
</evidence>
<feature type="transmembrane region" description="Helical" evidence="6">
    <location>
        <begin position="186"/>
        <end position="203"/>
    </location>
</feature>
<comment type="caution">
    <text evidence="8">The sequence shown here is derived from an EMBL/GenBank/DDBJ whole genome shotgun (WGS) entry which is preliminary data.</text>
</comment>
<comment type="subcellular location">
    <subcellularLocation>
        <location evidence="1">Cell membrane</location>
        <topology evidence="1">Multi-pass membrane protein</topology>
    </subcellularLocation>
</comment>
<evidence type="ECO:0000256" key="4">
    <source>
        <dbReference type="ARBA" id="ARBA00022989"/>
    </source>
</evidence>
<evidence type="ECO:0000259" key="7">
    <source>
        <dbReference type="Pfam" id="PF00892"/>
    </source>
</evidence>
<dbReference type="PANTHER" id="PTHR42920:SF24">
    <property type="entry name" value="AROMATIC AMINO ACID EXPORTER YDDG"/>
    <property type="match status" value="1"/>
</dbReference>
<feature type="transmembrane region" description="Helical" evidence="6">
    <location>
        <begin position="65"/>
        <end position="86"/>
    </location>
</feature>
<gene>
    <name evidence="8" type="primary">yddG</name>
    <name evidence="8" type="ORF">ABUE30_07700</name>
</gene>
<dbReference type="RefSeq" id="WP_408623138.1">
    <property type="nucleotide sequence ID" value="NZ_JBEQCT010000002.1"/>
</dbReference>
<evidence type="ECO:0000313" key="8">
    <source>
        <dbReference type="EMBL" id="MFM2484950.1"/>
    </source>
</evidence>
<dbReference type="InterPro" id="IPR000620">
    <property type="entry name" value="EamA_dom"/>
</dbReference>